<comment type="caution">
    <text evidence="1">The sequence shown here is derived from an EMBL/GenBank/DDBJ whole genome shotgun (WGS) entry which is preliminary data.</text>
</comment>
<dbReference type="AlphaFoldDB" id="A0A0F9J198"/>
<dbReference type="EMBL" id="LAZR01012556">
    <property type="protein sequence ID" value="KKM26214.1"/>
    <property type="molecule type" value="Genomic_DNA"/>
</dbReference>
<name>A0A0F9J198_9ZZZZ</name>
<sequence>MSESVRTIVKCQDPGDYTGDVIVELPPDVLAGMDVGLGDSLRSN</sequence>
<proteinExistence type="predicted"/>
<gene>
    <name evidence="1" type="ORF">LCGC14_1587040</name>
</gene>
<evidence type="ECO:0000313" key="1">
    <source>
        <dbReference type="EMBL" id="KKM26214.1"/>
    </source>
</evidence>
<protein>
    <submittedName>
        <fullName evidence="1">Uncharacterized protein</fullName>
    </submittedName>
</protein>
<organism evidence="1">
    <name type="scientific">marine sediment metagenome</name>
    <dbReference type="NCBI Taxonomy" id="412755"/>
    <lineage>
        <taxon>unclassified sequences</taxon>
        <taxon>metagenomes</taxon>
        <taxon>ecological metagenomes</taxon>
    </lineage>
</organism>
<reference evidence="1" key="1">
    <citation type="journal article" date="2015" name="Nature">
        <title>Complex archaea that bridge the gap between prokaryotes and eukaryotes.</title>
        <authorList>
            <person name="Spang A."/>
            <person name="Saw J.H."/>
            <person name="Jorgensen S.L."/>
            <person name="Zaremba-Niedzwiedzka K."/>
            <person name="Martijn J."/>
            <person name="Lind A.E."/>
            <person name="van Eijk R."/>
            <person name="Schleper C."/>
            <person name="Guy L."/>
            <person name="Ettema T.J."/>
        </authorList>
    </citation>
    <scope>NUCLEOTIDE SEQUENCE</scope>
</reference>
<accession>A0A0F9J198</accession>